<dbReference type="InterPro" id="IPR001227">
    <property type="entry name" value="Ac_transferase_dom_sf"/>
</dbReference>
<dbReference type="PIRSF" id="PIRSF000446">
    <property type="entry name" value="Mct"/>
    <property type="match status" value="1"/>
</dbReference>
<evidence type="ECO:0000256" key="6">
    <source>
        <dbReference type="PIRNR" id="PIRNR000446"/>
    </source>
</evidence>
<dbReference type="SUPFAM" id="SSF55048">
    <property type="entry name" value="Probable ACP-binding domain of malonyl-CoA ACP transacylase"/>
    <property type="match status" value="1"/>
</dbReference>
<dbReference type="AlphaFoldDB" id="A0A842HFD3"/>
<dbReference type="RefSeq" id="WP_185674994.1">
    <property type="nucleotide sequence ID" value="NZ_JACHVB010000020.1"/>
</dbReference>
<dbReference type="Gene3D" id="3.40.366.10">
    <property type="entry name" value="Malonyl-Coenzyme A Acyl Carrier Protein, domain 2"/>
    <property type="match status" value="1"/>
</dbReference>
<dbReference type="InterPro" id="IPR050858">
    <property type="entry name" value="Mal-CoA-ACP_Trans/PKS_FabD"/>
</dbReference>
<sequence length="303" mass="32156">MAFGFIFSGQGAQQVGMGSSLYENSAAARACFDQAKEILPFDLKQICFEGPEEELTQTKVCQPALYVHGYSIVAALREAGKLPEIAGAAGLSLGELTAYAVAGVYDFETGLRIVAERGRLMQECCEATVGTMASLIGGDVEKAEALAAEFDVDLGNLNCPGQSVLSGEVDKVKAAVAKAKEAGFKMAVPLKVAGAYHSRLMKPAAEKFHAFLKSLPPFSTPAVPVFSNALGARIEDPEQIKQALVDQVTSTVRWTECVQAMMALGIKDYYECGPGGTLAGLAKRIDRELNVTSLSTYDELPLG</sequence>
<dbReference type="InterPro" id="IPR004410">
    <property type="entry name" value="Malonyl_CoA-ACP_transAc_FabD"/>
</dbReference>
<evidence type="ECO:0000313" key="9">
    <source>
        <dbReference type="EMBL" id="MBC2594011.1"/>
    </source>
</evidence>
<dbReference type="InterPro" id="IPR016035">
    <property type="entry name" value="Acyl_Trfase/lysoPLipase"/>
</dbReference>
<comment type="similarity">
    <text evidence="6">Belongs to the fabD family.</text>
</comment>
<dbReference type="InterPro" id="IPR014043">
    <property type="entry name" value="Acyl_transferase_dom"/>
</dbReference>
<organism evidence="9 10">
    <name type="scientific">Ruficoccus amylovorans</name>
    <dbReference type="NCBI Taxonomy" id="1804625"/>
    <lineage>
        <taxon>Bacteria</taxon>
        <taxon>Pseudomonadati</taxon>
        <taxon>Verrucomicrobiota</taxon>
        <taxon>Opitutia</taxon>
        <taxon>Puniceicoccales</taxon>
        <taxon>Cerasicoccaceae</taxon>
        <taxon>Ruficoccus</taxon>
    </lineage>
</organism>
<evidence type="ECO:0000313" key="10">
    <source>
        <dbReference type="Proteomes" id="UP000546464"/>
    </source>
</evidence>
<keyword evidence="10" id="KW-1185">Reference proteome</keyword>
<dbReference type="GO" id="GO:0005829">
    <property type="term" value="C:cytosol"/>
    <property type="evidence" value="ECO:0007669"/>
    <property type="project" value="TreeGrafter"/>
</dbReference>
<dbReference type="InterPro" id="IPR016036">
    <property type="entry name" value="Malonyl_transacylase_ACP-bd"/>
</dbReference>
<evidence type="ECO:0000256" key="7">
    <source>
        <dbReference type="PIRSR" id="PIRSR000446-1"/>
    </source>
</evidence>
<dbReference type="EMBL" id="JACHVB010000020">
    <property type="protein sequence ID" value="MBC2594011.1"/>
    <property type="molecule type" value="Genomic_DNA"/>
</dbReference>
<evidence type="ECO:0000256" key="2">
    <source>
        <dbReference type="ARBA" id="ARBA00018953"/>
    </source>
</evidence>
<dbReference type="PANTHER" id="PTHR42681">
    <property type="entry name" value="MALONYL-COA-ACYL CARRIER PROTEIN TRANSACYLASE, MITOCHONDRIAL"/>
    <property type="match status" value="1"/>
</dbReference>
<comment type="caution">
    <text evidence="9">The sequence shown here is derived from an EMBL/GenBank/DDBJ whole genome shotgun (WGS) entry which is preliminary data.</text>
</comment>
<dbReference type="NCBIfam" id="TIGR00128">
    <property type="entry name" value="fabD"/>
    <property type="match status" value="1"/>
</dbReference>
<feature type="active site" evidence="7">
    <location>
        <position position="92"/>
    </location>
</feature>
<dbReference type="EC" id="2.3.1.39" evidence="1 6"/>
<dbReference type="Gene3D" id="3.30.70.250">
    <property type="entry name" value="Malonyl-CoA ACP transacylase, ACP-binding"/>
    <property type="match status" value="1"/>
</dbReference>
<dbReference type="SUPFAM" id="SSF52151">
    <property type="entry name" value="FabD/lysophospholipase-like"/>
    <property type="match status" value="1"/>
</dbReference>
<proteinExistence type="inferred from homology"/>
<comment type="catalytic activity">
    <reaction evidence="5 6">
        <text>holo-[ACP] + malonyl-CoA = malonyl-[ACP] + CoA</text>
        <dbReference type="Rhea" id="RHEA:41792"/>
        <dbReference type="Rhea" id="RHEA-COMP:9623"/>
        <dbReference type="Rhea" id="RHEA-COMP:9685"/>
        <dbReference type="ChEBI" id="CHEBI:57287"/>
        <dbReference type="ChEBI" id="CHEBI:57384"/>
        <dbReference type="ChEBI" id="CHEBI:64479"/>
        <dbReference type="ChEBI" id="CHEBI:78449"/>
        <dbReference type="EC" id="2.3.1.39"/>
    </reaction>
</comment>
<dbReference type="Proteomes" id="UP000546464">
    <property type="component" value="Unassembled WGS sequence"/>
</dbReference>
<dbReference type="InterPro" id="IPR024925">
    <property type="entry name" value="Malonyl_CoA-ACP_transAc"/>
</dbReference>
<keyword evidence="3 6" id="KW-0808">Transferase</keyword>
<dbReference type="GO" id="GO:0006633">
    <property type="term" value="P:fatty acid biosynthetic process"/>
    <property type="evidence" value="ECO:0007669"/>
    <property type="project" value="TreeGrafter"/>
</dbReference>
<keyword evidence="4 6" id="KW-0012">Acyltransferase</keyword>
<evidence type="ECO:0000256" key="1">
    <source>
        <dbReference type="ARBA" id="ARBA00013258"/>
    </source>
</evidence>
<name>A0A842HFD3_9BACT</name>
<accession>A0A842HFD3</accession>
<feature type="active site" evidence="7">
    <location>
        <position position="197"/>
    </location>
</feature>
<evidence type="ECO:0000256" key="4">
    <source>
        <dbReference type="ARBA" id="ARBA00023315"/>
    </source>
</evidence>
<dbReference type="PANTHER" id="PTHR42681:SF1">
    <property type="entry name" value="MALONYL-COA-ACYL CARRIER PROTEIN TRANSACYLASE, MITOCHONDRIAL"/>
    <property type="match status" value="1"/>
</dbReference>
<feature type="domain" description="Malonyl-CoA:ACP transacylase (MAT)" evidence="8">
    <location>
        <begin position="6"/>
        <end position="299"/>
    </location>
</feature>
<dbReference type="Pfam" id="PF00698">
    <property type="entry name" value="Acyl_transf_1"/>
    <property type="match status" value="1"/>
</dbReference>
<dbReference type="SMART" id="SM00827">
    <property type="entry name" value="PKS_AT"/>
    <property type="match status" value="1"/>
</dbReference>
<dbReference type="GO" id="GO:0004314">
    <property type="term" value="F:[acyl-carrier-protein] S-malonyltransferase activity"/>
    <property type="evidence" value="ECO:0007669"/>
    <property type="project" value="UniProtKB-EC"/>
</dbReference>
<reference evidence="9 10" key="1">
    <citation type="submission" date="2020-07" db="EMBL/GenBank/DDBJ databases">
        <authorList>
            <person name="Feng X."/>
        </authorList>
    </citation>
    <scope>NUCLEOTIDE SEQUENCE [LARGE SCALE GENOMIC DNA]</scope>
    <source>
        <strain evidence="9 10">JCM31066</strain>
    </source>
</reference>
<evidence type="ECO:0000256" key="3">
    <source>
        <dbReference type="ARBA" id="ARBA00022679"/>
    </source>
</evidence>
<gene>
    <name evidence="9" type="primary">fabD</name>
    <name evidence="9" type="ORF">H5P28_07025</name>
</gene>
<evidence type="ECO:0000256" key="5">
    <source>
        <dbReference type="ARBA" id="ARBA00048462"/>
    </source>
</evidence>
<evidence type="ECO:0000259" key="8">
    <source>
        <dbReference type="SMART" id="SM00827"/>
    </source>
</evidence>
<protein>
    <recommendedName>
        <fullName evidence="2 6">Malonyl CoA-acyl carrier protein transacylase</fullName>
        <ecNumber evidence="1 6">2.3.1.39</ecNumber>
    </recommendedName>
</protein>